<keyword evidence="4" id="KW-1185">Reference proteome</keyword>
<accession>A0A0L7L124</accession>
<dbReference type="EMBL" id="JTDY01003807">
    <property type="protein sequence ID" value="KOB68979.1"/>
    <property type="molecule type" value="Genomic_DNA"/>
</dbReference>
<dbReference type="PRINTS" id="PR00419">
    <property type="entry name" value="ADXRDTASE"/>
</dbReference>
<evidence type="ECO:0000256" key="1">
    <source>
        <dbReference type="ARBA" id="ARBA00023002"/>
    </source>
</evidence>
<dbReference type="GO" id="GO:0050661">
    <property type="term" value="F:NADP binding"/>
    <property type="evidence" value="ECO:0007669"/>
    <property type="project" value="TreeGrafter"/>
</dbReference>
<dbReference type="PANTHER" id="PTHR43073:SF2">
    <property type="entry name" value="DIHYDROPYRIMIDINE DEHYDROGENASE [NADP(+)]"/>
    <property type="match status" value="1"/>
</dbReference>
<dbReference type="GO" id="GO:0006212">
    <property type="term" value="P:uracil catabolic process"/>
    <property type="evidence" value="ECO:0007669"/>
    <property type="project" value="TreeGrafter"/>
</dbReference>
<dbReference type="AlphaFoldDB" id="A0A0L7L124"/>
<organism evidence="3 4">
    <name type="scientific">Operophtera brumata</name>
    <name type="common">Winter moth</name>
    <name type="synonym">Phalaena brumata</name>
    <dbReference type="NCBI Taxonomy" id="104452"/>
    <lineage>
        <taxon>Eukaryota</taxon>
        <taxon>Metazoa</taxon>
        <taxon>Ecdysozoa</taxon>
        <taxon>Arthropoda</taxon>
        <taxon>Hexapoda</taxon>
        <taxon>Insecta</taxon>
        <taxon>Pterygota</taxon>
        <taxon>Neoptera</taxon>
        <taxon>Endopterygota</taxon>
        <taxon>Lepidoptera</taxon>
        <taxon>Glossata</taxon>
        <taxon>Ditrysia</taxon>
        <taxon>Geometroidea</taxon>
        <taxon>Geometridae</taxon>
        <taxon>Larentiinae</taxon>
        <taxon>Operophtera</taxon>
    </lineage>
</organism>
<dbReference type="GO" id="GO:0002058">
    <property type="term" value="F:uracil binding"/>
    <property type="evidence" value="ECO:0007669"/>
    <property type="project" value="TreeGrafter"/>
</dbReference>
<evidence type="ECO:0000313" key="3">
    <source>
        <dbReference type="EMBL" id="KOB68979.1"/>
    </source>
</evidence>
<proteinExistence type="predicted"/>
<dbReference type="GO" id="GO:0017113">
    <property type="term" value="F:dihydropyrimidine dehydrogenase (NADP+) activity"/>
    <property type="evidence" value="ECO:0007669"/>
    <property type="project" value="TreeGrafter"/>
</dbReference>
<evidence type="ECO:0000256" key="2">
    <source>
        <dbReference type="SAM" id="Phobius"/>
    </source>
</evidence>
<gene>
    <name evidence="3" type="ORF">OBRU01_09027</name>
</gene>
<sequence length="59" mass="6297">MGISQTLDPKTKPLPKGGDQRIALIGGGPASISCACFLARLGYKDITVYEKEKYLGGLR</sequence>
<dbReference type="STRING" id="104452.A0A0L7L124"/>
<keyword evidence="1" id="KW-0560">Oxidoreductase</keyword>
<keyword evidence="2" id="KW-1133">Transmembrane helix</keyword>
<evidence type="ECO:0000313" key="4">
    <source>
        <dbReference type="Proteomes" id="UP000037510"/>
    </source>
</evidence>
<dbReference type="Proteomes" id="UP000037510">
    <property type="component" value="Unassembled WGS sequence"/>
</dbReference>
<keyword evidence="2" id="KW-0472">Membrane</keyword>
<dbReference type="SUPFAM" id="SSF51971">
    <property type="entry name" value="Nucleotide-binding domain"/>
    <property type="match status" value="1"/>
</dbReference>
<dbReference type="InterPro" id="IPR036188">
    <property type="entry name" value="FAD/NAD-bd_sf"/>
</dbReference>
<comment type="caution">
    <text evidence="3">The sequence shown here is derived from an EMBL/GenBank/DDBJ whole genome shotgun (WGS) entry which is preliminary data.</text>
</comment>
<dbReference type="Gene3D" id="3.50.50.60">
    <property type="entry name" value="FAD/NAD(P)-binding domain"/>
    <property type="match status" value="1"/>
</dbReference>
<dbReference type="PANTHER" id="PTHR43073">
    <property type="entry name" value="DIHYDROPYRIMIDINE DEHYDROGENASE [NADP(+)]"/>
    <property type="match status" value="1"/>
</dbReference>
<protein>
    <submittedName>
        <fullName evidence="3">Dihydropyrimidine dehydrogenase</fullName>
    </submittedName>
</protein>
<name>A0A0L7L124_OPEBR</name>
<keyword evidence="2" id="KW-0812">Transmembrane</keyword>
<dbReference type="GO" id="GO:0005829">
    <property type="term" value="C:cytosol"/>
    <property type="evidence" value="ECO:0007669"/>
    <property type="project" value="TreeGrafter"/>
</dbReference>
<dbReference type="Pfam" id="PF13450">
    <property type="entry name" value="NAD_binding_8"/>
    <property type="match status" value="1"/>
</dbReference>
<dbReference type="GO" id="GO:0006210">
    <property type="term" value="P:thymine catabolic process"/>
    <property type="evidence" value="ECO:0007669"/>
    <property type="project" value="TreeGrafter"/>
</dbReference>
<feature type="transmembrane region" description="Helical" evidence="2">
    <location>
        <begin position="22"/>
        <end position="43"/>
    </location>
</feature>
<reference evidence="3 4" key="1">
    <citation type="journal article" date="2015" name="Genome Biol. Evol.">
        <title>The genome of winter moth (Operophtera brumata) provides a genomic perspective on sexual dimorphism and phenology.</title>
        <authorList>
            <person name="Derks M.F."/>
            <person name="Smit S."/>
            <person name="Salis L."/>
            <person name="Schijlen E."/>
            <person name="Bossers A."/>
            <person name="Mateman C."/>
            <person name="Pijl A.S."/>
            <person name="de Ridder D."/>
            <person name="Groenen M.A."/>
            <person name="Visser M.E."/>
            <person name="Megens H.J."/>
        </authorList>
    </citation>
    <scope>NUCLEOTIDE SEQUENCE [LARGE SCALE GENOMIC DNA]</scope>
    <source>
        <strain evidence="3">WM2013NL</strain>
        <tissue evidence="3">Head and thorax</tissue>
    </source>
</reference>